<accession>A0A521E1C1</accession>
<keyword evidence="3" id="KW-1185">Reference proteome</keyword>
<gene>
    <name evidence="2" type="ORF">SAMN06273567_104108</name>
</gene>
<evidence type="ECO:0000313" key="3">
    <source>
        <dbReference type="Proteomes" id="UP000317484"/>
    </source>
</evidence>
<feature type="region of interest" description="Disordered" evidence="1">
    <location>
        <begin position="1"/>
        <end position="30"/>
    </location>
</feature>
<dbReference type="Pfam" id="PF12710">
    <property type="entry name" value="HAD"/>
    <property type="match status" value="1"/>
</dbReference>
<evidence type="ECO:0000256" key="1">
    <source>
        <dbReference type="SAM" id="MobiDB-lite"/>
    </source>
</evidence>
<dbReference type="Proteomes" id="UP000317484">
    <property type="component" value="Unassembled WGS sequence"/>
</dbReference>
<protein>
    <submittedName>
        <fullName evidence="2">Phosphoserine phosphatase</fullName>
    </submittedName>
</protein>
<organism evidence="2 3">
    <name type="scientific">Geodermatophilus aquaeductus</name>
    <dbReference type="NCBI Taxonomy" id="1564161"/>
    <lineage>
        <taxon>Bacteria</taxon>
        <taxon>Bacillati</taxon>
        <taxon>Actinomycetota</taxon>
        <taxon>Actinomycetes</taxon>
        <taxon>Geodermatophilales</taxon>
        <taxon>Geodermatophilaceae</taxon>
        <taxon>Geodermatophilus</taxon>
    </lineage>
</organism>
<evidence type="ECO:0000313" key="2">
    <source>
        <dbReference type="EMBL" id="SMO77635.1"/>
    </source>
</evidence>
<dbReference type="EMBL" id="FXTJ01000004">
    <property type="protein sequence ID" value="SMO77635.1"/>
    <property type="molecule type" value="Genomic_DNA"/>
</dbReference>
<reference evidence="2 3" key="1">
    <citation type="submission" date="2017-05" db="EMBL/GenBank/DDBJ databases">
        <authorList>
            <person name="Varghese N."/>
            <person name="Submissions S."/>
        </authorList>
    </citation>
    <scope>NUCLEOTIDE SEQUENCE [LARGE SCALE GENOMIC DNA]</scope>
    <source>
        <strain evidence="2 3">DSM 46834</strain>
    </source>
</reference>
<dbReference type="AlphaFoldDB" id="A0A521E1C1"/>
<feature type="compositionally biased region" description="Low complexity" evidence="1">
    <location>
        <begin position="1"/>
        <end position="15"/>
    </location>
</feature>
<dbReference type="InterPro" id="IPR036412">
    <property type="entry name" value="HAD-like_sf"/>
</dbReference>
<name>A0A521E1C1_9ACTN</name>
<proteinExistence type="predicted"/>
<sequence>MPSPRAVPQRAVPSPRAVPAPPAGASSRDAVRLTASDGVLPSWRPGPARDAVLAFVDRVRGAGDAAPVPVEQRVAVFDNDGTLWCEKPMPVQLDFVLRRLVEMAQADPSLAGRQPWKAAVERDAAWLESVITDHYAGDDRKAHVLMAGVLAAHDGVDVEDFEQLAGTFLRTTSNPVLHRSYLECTYRPMVELLDHLAAHGFTSYIASGGGRDFVRPVSDELYGIPRERVIGSTAALAWTGGPDGGTVTHTPVPEYLDDGPEKPVRIWSRVGRRPLLAAGNSNGDGPMLDFARHDGLPSLRLLLRHDDADREFAYTGGAEEALAGAGDRGWTVVSMRDDWATVF</sequence>
<dbReference type="Gene3D" id="3.40.50.1000">
    <property type="entry name" value="HAD superfamily/HAD-like"/>
    <property type="match status" value="1"/>
</dbReference>
<dbReference type="SUPFAM" id="SSF56784">
    <property type="entry name" value="HAD-like"/>
    <property type="match status" value="1"/>
</dbReference>
<dbReference type="InterPro" id="IPR023214">
    <property type="entry name" value="HAD_sf"/>
</dbReference>